<gene>
    <name evidence="2" type="ORF">SISNIDRAFT_445632</name>
</gene>
<evidence type="ECO:0000313" key="2">
    <source>
        <dbReference type="EMBL" id="KZS88664.1"/>
    </source>
</evidence>
<dbReference type="Proteomes" id="UP000076722">
    <property type="component" value="Unassembled WGS sequence"/>
</dbReference>
<name>A0A164PF09_9AGAM</name>
<feature type="transmembrane region" description="Helical" evidence="1">
    <location>
        <begin position="9"/>
        <end position="31"/>
    </location>
</feature>
<dbReference type="STRING" id="1314777.A0A164PF09"/>
<dbReference type="EMBL" id="KV419434">
    <property type="protein sequence ID" value="KZS88664.1"/>
    <property type="molecule type" value="Genomic_DNA"/>
</dbReference>
<sequence>MGASWTDKLFLKFLNIIVYLGCLVLDVYTILKLETVYFGKETYFTPSPWIFAIPALIHILFLGYIVYQLFPRAKSLILDSISWTFPLLILLDAFFINLWFRQYYIFAFIFSVLISLNLSWVEFSINKSPSIAILRKTLGIIRQAYAEGGNLPEGALDEPEEIIEENIHDKLWIHLPIALYSGFIIILNILTLFQAFGVDAATEPAGIWTKVLVFLALFVVVRHAPDGTFPTIGINIIISLPTTLTLFAIFQHQTGSFIRWSAFTFAVISSIIILVKLLLWWFGAKYGSAKVVHDEERAPLIADN</sequence>
<reference evidence="2 3" key="1">
    <citation type="journal article" date="2016" name="Mol. Biol. Evol.">
        <title>Comparative Genomics of Early-Diverging Mushroom-Forming Fungi Provides Insights into the Origins of Lignocellulose Decay Capabilities.</title>
        <authorList>
            <person name="Nagy L.G."/>
            <person name="Riley R."/>
            <person name="Tritt A."/>
            <person name="Adam C."/>
            <person name="Daum C."/>
            <person name="Floudas D."/>
            <person name="Sun H."/>
            <person name="Yadav J.S."/>
            <person name="Pangilinan J."/>
            <person name="Larsson K.H."/>
            <person name="Matsuura K."/>
            <person name="Barry K."/>
            <person name="Labutti K."/>
            <person name="Kuo R."/>
            <person name="Ohm R.A."/>
            <person name="Bhattacharya S.S."/>
            <person name="Shirouzu T."/>
            <person name="Yoshinaga Y."/>
            <person name="Martin F.M."/>
            <person name="Grigoriev I.V."/>
            <person name="Hibbett D.S."/>
        </authorList>
    </citation>
    <scope>NUCLEOTIDE SEQUENCE [LARGE SCALE GENOMIC DNA]</scope>
    <source>
        <strain evidence="2 3">HHB9708</strain>
    </source>
</reference>
<dbReference type="AlphaFoldDB" id="A0A164PF09"/>
<protein>
    <submittedName>
        <fullName evidence="2">Uncharacterized protein</fullName>
    </submittedName>
</protein>
<keyword evidence="3" id="KW-1185">Reference proteome</keyword>
<evidence type="ECO:0000313" key="3">
    <source>
        <dbReference type="Proteomes" id="UP000076722"/>
    </source>
</evidence>
<evidence type="ECO:0000256" key="1">
    <source>
        <dbReference type="SAM" id="Phobius"/>
    </source>
</evidence>
<feature type="transmembrane region" description="Helical" evidence="1">
    <location>
        <begin position="171"/>
        <end position="193"/>
    </location>
</feature>
<dbReference type="OrthoDB" id="5586934at2759"/>
<keyword evidence="1" id="KW-1133">Transmembrane helix</keyword>
<proteinExistence type="predicted"/>
<feature type="transmembrane region" description="Helical" evidence="1">
    <location>
        <begin position="233"/>
        <end position="251"/>
    </location>
</feature>
<keyword evidence="1" id="KW-0472">Membrane</keyword>
<organism evidence="2 3">
    <name type="scientific">Sistotremastrum niveocremeum HHB9708</name>
    <dbReference type="NCBI Taxonomy" id="1314777"/>
    <lineage>
        <taxon>Eukaryota</taxon>
        <taxon>Fungi</taxon>
        <taxon>Dikarya</taxon>
        <taxon>Basidiomycota</taxon>
        <taxon>Agaricomycotina</taxon>
        <taxon>Agaricomycetes</taxon>
        <taxon>Sistotremastrales</taxon>
        <taxon>Sistotremastraceae</taxon>
        <taxon>Sertulicium</taxon>
        <taxon>Sertulicium niveocremeum</taxon>
    </lineage>
</organism>
<feature type="transmembrane region" description="Helical" evidence="1">
    <location>
        <begin position="205"/>
        <end position="221"/>
    </location>
</feature>
<feature type="transmembrane region" description="Helical" evidence="1">
    <location>
        <begin position="102"/>
        <end position="121"/>
    </location>
</feature>
<accession>A0A164PF09</accession>
<feature type="transmembrane region" description="Helical" evidence="1">
    <location>
        <begin position="77"/>
        <end position="96"/>
    </location>
</feature>
<keyword evidence="1" id="KW-0812">Transmembrane</keyword>
<feature type="transmembrane region" description="Helical" evidence="1">
    <location>
        <begin position="51"/>
        <end position="70"/>
    </location>
</feature>
<feature type="transmembrane region" description="Helical" evidence="1">
    <location>
        <begin position="257"/>
        <end position="282"/>
    </location>
</feature>